<sequence>MDSQFFTKASEFASSLPTEIYVLIAQILNRGPSRKAAEVLYEELEILGMVQKRIEWLGQQHYLTYDQLCQTFLLVCDKNLLMEL</sequence>
<dbReference type="AlphaFoldDB" id="A0A164ZKK5"/>
<gene>
    <name evidence="1" type="ORF">APZ42_017846</name>
</gene>
<dbReference type="EMBL" id="LRGB01000715">
    <property type="protein sequence ID" value="KZS16471.1"/>
    <property type="molecule type" value="Genomic_DNA"/>
</dbReference>
<comment type="caution">
    <text evidence="1">The sequence shown here is derived from an EMBL/GenBank/DDBJ whole genome shotgun (WGS) entry which is preliminary data.</text>
</comment>
<evidence type="ECO:0000313" key="2">
    <source>
        <dbReference type="Proteomes" id="UP000076858"/>
    </source>
</evidence>
<dbReference type="STRING" id="35525.A0A164ZKK5"/>
<keyword evidence="2" id="KW-1185">Reference proteome</keyword>
<evidence type="ECO:0000313" key="1">
    <source>
        <dbReference type="EMBL" id="KZS16471.1"/>
    </source>
</evidence>
<name>A0A164ZKK5_9CRUS</name>
<protein>
    <submittedName>
        <fullName evidence="1">Bromodomain and WD repeat-containing-like protein</fullName>
    </submittedName>
</protein>
<proteinExistence type="predicted"/>
<organism evidence="1 2">
    <name type="scientific">Daphnia magna</name>
    <dbReference type="NCBI Taxonomy" id="35525"/>
    <lineage>
        <taxon>Eukaryota</taxon>
        <taxon>Metazoa</taxon>
        <taxon>Ecdysozoa</taxon>
        <taxon>Arthropoda</taxon>
        <taxon>Crustacea</taxon>
        <taxon>Branchiopoda</taxon>
        <taxon>Diplostraca</taxon>
        <taxon>Cladocera</taxon>
        <taxon>Anomopoda</taxon>
        <taxon>Daphniidae</taxon>
        <taxon>Daphnia</taxon>
    </lineage>
</organism>
<reference evidence="1 2" key="1">
    <citation type="submission" date="2016-03" db="EMBL/GenBank/DDBJ databases">
        <title>EvidentialGene: Evidence-directed Construction of Genes on Genomes.</title>
        <authorList>
            <person name="Gilbert D.G."/>
            <person name="Choi J.-H."/>
            <person name="Mockaitis K."/>
            <person name="Colbourne J."/>
            <person name="Pfrender M."/>
        </authorList>
    </citation>
    <scope>NUCLEOTIDE SEQUENCE [LARGE SCALE GENOMIC DNA]</scope>
    <source>
        <strain evidence="1 2">Xinb3</strain>
        <tissue evidence="1">Complete organism</tissue>
    </source>
</reference>
<dbReference type="Proteomes" id="UP000076858">
    <property type="component" value="Unassembled WGS sequence"/>
</dbReference>
<dbReference type="InterPro" id="IPR057452">
    <property type="entry name" value="BRWD/PHIP_N"/>
</dbReference>
<accession>A0A164ZKK5</accession>
<dbReference type="Pfam" id="PF25437">
    <property type="entry name" value="BRWD1_N"/>
    <property type="match status" value="1"/>
</dbReference>